<reference evidence="1" key="1">
    <citation type="submission" date="2023-11" db="EMBL/GenBank/DDBJ databases">
        <authorList>
            <person name="Poullet M."/>
        </authorList>
    </citation>
    <scope>NUCLEOTIDE SEQUENCE</scope>
    <source>
        <strain evidence="1">E1834</strain>
    </source>
</reference>
<proteinExistence type="predicted"/>
<evidence type="ECO:0000313" key="2">
    <source>
        <dbReference type="Proteomes" id="UP001497535"/>
    </source>
</evidence>
<organism evidence="1 2">
    <name type="scientific">Meloidogyne enterolobii</name>
    <name type="common">Root-knot nematode worm</name>
    <name type="synonym">Meloidogyne mayaguensis</name>
    <dbReference type="NCBI Taxonomy" id="390850"/>
    <lineage>
        <taxon>Eukaryota</taxon>
        <taxon>Metazoa</taxon>
        <taxon>Ecdysozoa</taxon>
        <taxon>Nematoda</taxon>
        <taxon>Chromadorea</taxon>
        <taxon>Rhabditida</taxon>
        <taxon>Tylenchina</taxon>
        <taxon>Tylenchomorpha</taxon>
        <taxon>Tylenchoidea</taxon>
        <taxon>Meloidogynidae</taxon>
        <taxon>Meloidogyninae</taxon>
        <taxon>Meloidogyne</taxon>
    </lineage>
</organism>
<name>A0ACB0Z7G1_MELEN</name>
<keyword evidence="2" id="KW-1185">Reference proteome</keyword>
<dbReference type="Proteomes" id="UP001497535">
    <property type="component" value="Unassembled WGS sequence"/>
</dbReference>
<protein>
    <submittedName>
        <fullName evidence="1">Uncharacterized protein</fullName>
    </submittedName>
</protein>
<evidence type="ECO:0000313" key="1">
    <source>
        <dbReference type="EMBL" id="CAK5074392.1"/>
    </source>
</evidence>
<gene>
    <name evidence="1" type="ORF">MENTE1834_LOCUS21143</name>
</gene>
<sequence>MPSSNTSTTNKTNISEGNNVCLNTNKQQQECCSAAQMQCLCNNKNQNNPNKQNKNIPLRFGREGGRSATFGGHHNFHRHHREGSNNSNSNGRGNYNNNNNNNNPPRQPTAVVSLNSRQVDRLRSVLDQLRDAGLPLLHVKLNGGAASFVFAQSDSFPYSDVDLIFPIALERDSDFERVREAVFDALLQMMPSSTTNKSAITPETLRDVYIRKMVKVTDSDRWSLFSLHNDYGRCIELKFVERMRRAFEFSVDSFQITLDPLIENPNENRPIIRAESMYGDFMQALFHLNKRLIDTRNPEEIRGGGLLKYCHLLTRGFSATSNCRDMEKYMCSRFFIDFPDINVQEMKLLNYLQNHFGNEDDLKFDYLHKLFCVIRDSTVCLMQHERRQTLSMVDRLRQQLSFNLMLYYQQFEGVNGSNVIYYGNNAIGNYRHRKHHHFNNNRHWQNNRHNNRNSQVFCVSPISTIASSSIEIEQQQVNNKELDQEKDEQTVVPEFNVEIVDTVNNEENKEEKEGGEEKEKEISTTNNVSTEQQNNSIPVVTILKPPTNRPPTSPKQATTTSKQQRHVPRQTLLYLPPNASHWIPVV</sequence>
<accession>A0ACB0Z7G1</accession>
<dbReference type="EMBL" id="CAVMJV010000026">
    <property type="protein sequence ID" value="CAK5074392.1"/>
    <property type="molecule type" value="Genomic_DNA"/>
</dbReference>
<comment type="caution">
    <text evidence="1">The sequence shown here is derived from an EMBL/GenBank/DDBJ whole genome shotgun (WGS) entry which is preliminary data.</text>
</comment>